<reference evidence="1 2" key="1">
    <citation type="submission" date="2020-03" db="EMBL/GenBank/DDBJ databases">
        <title>Weissella sp. nov., isolated from Cybister lewisianus.</title>
        <authorList>
            <person name="Hyun D.-W."/>
            <person name="Bae J.-W."/>
        </authorList>
    </citation>
    <scope>NUCLEOTIDE SEQUENCE [LARGE SCALE GENOMIC DNA]</scope>
    <source>
        <strain evidence="1 2">HDW19</strain>
    </source>
</reference>
<dbReference type="KEGG" id="wco:G7084_01545"/>
<evidence type="ECO:0000313" key="2">
    <source>
        <dbReference type="Proteomes" id="UP000500741"/>
    </source>
</evidence>
<keyword evidence="2" id="KW-1185">Reference proteome</keyword>
<dbReference type="AlphaFoldDB" id="A0A6G8AYS8"/>
<accession>A0A6G8AYS8</accession>
<proteinExistence type="predicted"/>
<evidence type="ECO:0000313" key="1">
    <source>
        <dbReference type="EMBL" id="QIL50119.1"/>
    </source>
</evidence>
<name>A0A6G8AYS8_9LACO</name>
<protein>
    <submittedName>
        <fullName evidence="1">Uncharacterized protein</fullName>
    </submittedName>
</protein>
<dbReference type="Proteomes" id="UP000500741">
    <property type="component" value="Chromosome"/>
</dbReference>
<dbReference type="NCBIfam" id="NF047561">
    <property type="entry name" value="orf58_phage_fam"/>
    <property type="match status" value="1"/>
</dbReference>
<dbReference type="EMBL" id="CP049888">
    <property type="protein sequence ID" value="QIL50119.1"/>
    <property type="molecule type" value="Genomic_DNA"/>
</dbReference>
<dbReference type="RefSeq" id="WP_166009409.1">
    <property type="nucleotide sequence ID" value="NZ_CP049888.1"/>
</dbReference>
<organism evidence="1 2">
    <name type="scientific">Weissella coleopterorum</name>
    <dbReference type="NCBI Taxonomy" id="2714949"/>
    <lineage>
        <taxon>Bacteria</taxon>
        <taxon>Bacillati</taxon>
        <taxon>Bacillota</taxon>
        <taxon>Bacilli</taxon>
        <taxon>Lactobacillales</taxon>
        <taxon>Lactobacillaceae</taxon>
        <taxon>Weissella</taxon>
    </lineage>
</organism>
<sequence>MGKKQFLFEVYVDIYTESAVMHYIHKSTNDLGGSLDIEFSLPFDNSSDQSIGEVTIWNMSQISLNRIHQGDRVQIRAGYKDDVGIIFDGHIFRTTIPNFEDADQQYILRVVEGEEYRKKKDIKLTFGEGTSARTIINKITQTSGINLNVISMKENHVYKEGYSVDGSPFDALSEIAEDCHSALYYRRGQLTFRHMYDGNNTGTWQLNTESGMISSPVMERRDDDWVKSEDNDGNGKYQYSVDSILNYRITTGEYVHVKSTFVDVTGTVISGEHSFDGTNPITSLEIGVQ</sequence>
<gene>
    <name evidence="1" type="ORF">G7084_01545</name>
</gene>